<comment type="subcellular location">
    <subcellularLocation>
        <location evidence="1">Membrane</location>
    </subcellularLocation>
</comment>
<evidence type="ECO:0008006" key="8">
    <source>
        <dbReference type="Google" id="ProtNLM"/>
    </source>
</evidence>
<evidence type="ECO:0000256" key="3">
    <source>
        <dbReference type="ARBA" id="ARBA00022989"/>
    </source>
</evidence>
<dbReference type="PRINTS" id="PR00119">
    <property type="entry name" value="CATATPASE"/>
</dbReference>
<dbReference type="Gene3D" id="3.40.1110.10">
    <property type="entry name" value="Calcium-transporting ATPase, cytoplasmic domain N"/>
    <property type="match status" value="1"/>
</dbReference>
<feature type="transmembrane region" description="Helical" evidence="5">
    <location>
        <begin position="50"/>
        <end position="72"/>
    </location>
</feature>
<dbReference type="PROSITE" id="PS00154">
    <property type="entry name" value="ATPASE_E1_E2"/>
    <property type="match status" value="1"/>
</dbReference>
<protein>
    <recommendedName>
        <fullName evidence="8">P-type phospholipid transporter</fullName>
    </recommendedName>
</protein>
<keyword evidence="4 5" id="KW-0472">Membrane</keyword>
<dbReference type="OMA" id="CENSCRI"/>
<dbReference type="GeneID" id="9087306"/>
<gene>
    <name evidence="6" type="ORF">Pmar_PMAR023602</name>
</gene>
<dbReference type="InterPro" id="IPR023214">
    <property type="entry name" value="HAD_sf"/>
</dbReference>
<dbReference type="GO" id="GO:0140326">
    <property type="term" value="F:ATPase-coupled intramembrane lipid transporter activity"/>
    <property type="evidence" value="ECO:0007669"/>
    <property type="project" value="TreeGrafter"/>
</dbReference>
<dbReference type="GO" id="GO:0045332">
    <property type="term" value="P:phospholipid translocation"/>
    <property type="evidence" value="ECO:0007669"/>
    <property type="project" value="TreeGrafter"/>
</dbReference>
<dbReference type="AlphaFoldDB" id="C5KCT2"/>
<dbReference type="InterPro" id="IPR036412">
    <property type="entry name" value="HAD-like_sf"/>
</dbReference>
<dbReference type="PANTHER" id="PTHR24092">
    <property type="entry name" value="PROBABLE PHOSPHOLIPID-TRANSPORTING ATPASE"/>
    <property type="match status" value="1"/>
</dbReference>
<dbReference type="SUPFAM" id="SSF81660">
    <property type="entry name" value="Metal cation-transporting ATPase, ATP-binding domain N"/>
    <property type="match status" value="1"/>
</dbReference>
<keyword evidence="2 5" id="KW-0812">Transmembrane</keyword>
<evidence type="ECO:0000313" key="7">
    <source>
        <dbReference type="Proteomes" id="UP000007800"/>
    </source>
</evidence>
<dbReference type="Pfam" id="PF13246">
    <property type="entry name" value="Cation_ATPase"/>
    <property type="match status" value="1"/>
</dbReference>
<dbReference type="GO" id="GO:0005886">
    <property type="term" value="C:plasma membrane"/>
    <property type="evidence" value="ECO:0007669"/>
    <property type="project" value="TreeGrafter"/>
</dbReference>
<sequence>MLRGCSLRNTAWAVGVVVYAGSETKAMLNSHAHSMGPRKQSTVDKAMNEYVLVLFALLNVLCAAATIITSTFTRAGEEGSEADPPWYLEGLSYQSEVVTYISYFLLLNTLIPVSLWVSVDVIKFAQSYLIEWDLHLYDEERDLHARCNAKNMHEELGMVTHVFSDKTGTLTCNKMEFKGAAVGGKTYSEEFPAEDCVLSGEVGDAKTHTHFTDVLPPSPGLINRFRKALAGPGVDPNLELFLLALAINHSCRRVPEWRVDVGGIDTPKREEIGCNPCLYISRKKSVPRVGVDNAQESNGEMGSEDSVFYQGTSPDESALVGAVADFGYQFTDRTPHSIELELPGRVKKEFRVLHVVEFSSERRMMSTVVTDTGPGKLLLVRDCLPLRVDTPDKHVYVFTKGADSSVVSKCVVHADAGLDRTLKHTEEMVKNFAEMGYRSGSAGAPGPLGLSFFLEGTLCVAYRRLRHSEWQMIAEELHEAQVGDVNLREKNVAKICDEKIEVGFTLLGCTAVEDKLQVGGILLSCISSTAHGQDGVPQTVAALRNAGITVAMITGDKRETAVNIARSCNLVSSPKNM</sequence>
<evidence type="ECO:0000256" key="1">
    <source>
        <dbReference type="ARBA" id="ARBA00004370"/>
    </source>
</evidence>
<keyword evidence="7" id="KW-1185">Reference proteome</keyword>
<evidence type="ECO:0000313" key="6">
    <source>
        <dbReference type="EMBL" id="EER17681.1"/>
    </source>
</evidence>
<evidence type="ECO:0000256" key="4">
    <source>
        <dbReference type="ARBA" id="ARBA00023136"/>
    </source>
</evidence>
<organism evidence="7">
    <name type="scientific">Perkinsus marinus (strain ATCC 50983 / TXsc)</name>
    <dbReference type="NCBI Taxonomy" id="423536"/>
    <lineage>
        <taxon>Eukaryota</taxon>
        <taxon>Sar</taxon>
        <taxon>Alveolata</taxon>
        <taxon>Perkinsozoa</taxon>
        <taxon>Perkinsea</taxon>
        <taxon>Perkinsida</taxon>
        <taxon>Perkinsidae</taxon>
        <taxon>Perkinsus</taxon>
    </lineage>
</organism>
<dbReference type="InterPro" id="IPR023299">
    <property type="entry name" value="ATPase_P-typ_cyto_dom_N"/>
</dbReference>
<dbReference type="PANTHER" id="PTHR24092:SF175">
    <property type="entry name" value="PHOSPHOLIPID-TRANSPORTING ATPASE"/>
    <property type="match status" value="1"/>
</dbReference>
<evidence type="ECO:0000256" key="5">
    <source>
        <dbReference type="SAM" id="Phobius"/>
    </source>
</evidence>
<dbReference type="Gene3D" id="3.40.50.1000">
    <property type="entry name" value="HAD superfamily/HAD-like"/>
    <property type="match status" value="1"/>
</dbReference>
<dbReference type="EMBL" id="GG671995">
    <property type="protein sequence ID" value="EER17681.1"/>
    <property type="molecule type" value="Genomic_DNA"/>
</dbReference>
<dbReference type="Proteomes" id="UP000007800">
    <property type="component" value="Unassembled WGS sequence"/>
</dbReference>
<dbReference type="RefSeq" id="XP_002785885.1">
    <property type="nucleotide sequence ID" value="XM_002785839.1"/>
</dbReference>
<accession>C5KCT2</accession>
<feature type="transmembrane region" description="Helical" evidence="5">
    <location>
        <begin position="100"/>
        <end position="119"/>
    </location>
</feature>
<dbReference type="InterPro" id="IPR018303">
    <property type="entry name" value="ATPase_P-typ_P_site"/>
</dbReference>
<evidence type="ECO:0000256" key="2">
    <source>
        <dbReference type="ARBA" id="ARBA00022692"/>
    </source>
</evidence>
<dbReference type="GO" id="GO:0000166">
    <property type="term" value="F:nucleotide binding"/>
    <property type="evidence" value="ECO:0007669"/>
    <property type="project" value="InterPro"/>
</dbReference>
<keyword evidence="3 5" id="KW-1133">Transmembrane helix</keyword>
<dbReference type="InParanoid" id="C5KCT2"/>
<name>C5KCT2_PERM5</name>
<reference evidence="6 7" key="1">
    <citation type="submission" date="2008-07" db="EMBL/GenBank/DDBJ databases">
        <authorList>
            <person name="El-Sayed N."/>
            <person name="Caler E."/>
            <person name="Inman J."/>
            <person name="Amedeo P."/>
            <person name="Hass B."/>
            <person name="Wortman J."/>
        </authorList>
    </citation>
    <scope>NUCLEOTIDE SEQUENCE [LARGE SCALE GENOMIC DNA]</scope>
    <source>
        <strain evidence="7">ATCC 50983 / TXsc</strain>
    </source>
</reference>
<dbReference type="SUPFAM" id="SSF56784">
    <property type="entry name" value="HAD-like"/>
    <property type="match status" value="1"/>
</dbReference>
<dbReference type="OrthoDB" id="377733at2759"/>
<proteinExistence type="predicted"/>